<dbReference type="EMBL" id="VTOX01000001">
    <property type="protein sequence ID" value="NKE64978.1"/>
    <property type="molecule type" value="Genomic_DNA"/>
</dbReference>
<dbReference type="SUPFAM" id="SSF52266">
    <property type="entry name" value="SGNH hydrolase"/>
    <property type="match status" value="1"/>
</dbReference>
<feature type="domain" description="SGNH hydrolase-type esterase" evidence="1">
    <location>
        <begin position="50"/>
        <end position="219"/>
    </location>
</feature>
<organism evidence="2 3">
    <name type="scientific">Ramlibacter lithotrophicus</name>
    <dbReference type="NCBI Taxonomy" id="2606681"/>
    <lineage>
        <taxon>Bacteria</taxon>
        <taxon>Pseudomonadati</taxon>
        <taxon>Pseudomonadota</taxon>
        <taxon>Betaproteobacteria</taxon>
        <taxon>Burkholderiales</taxon>
        <taxon>Comamonadaceae</taxon>
        <taxon>Ramlibacter</taxon>
    </lineage>
</organism>
<dbReference type="InterPro" id="IPR013830">
    <property type="entry name" value="SGNH_hydro"/>
</dbReference>
<dbReference type="Proteomes" id="UP000521868">
    <property type="component" value="Unassembled WGS sequence"/>
</dbReference>
<evidence type="ECO:0000259" key="1">
    <source>
        <dbReference type="Pfam" id="PF13472"/>
    </source>
</evidence>
<dbReference type="AlphaFoldDB" id="A0A7X6DD82"/>
<dbReference type="CDD" id="cd01836">
    <property type="entry name" value="FeeA_FeeB_like"/>
    <property type="match status" value="1"/>
</dbReference>
<sequence>MLLAAKFALGPVLLRQGRAVRRTALRLPEPAGPRHGVAGGGEPRLRLLLVGDSSAAGVGLQHQSQALALPLANVLAQRLDGAVAWQLLAETGLDTRGAQALVGRSDVAAADVVVTVLGVNDVTSQQAARGFVAETARLWTQVRQRTGARWAVVCGLPPMELLTAMPQPLRWYLGRYASGLDAALRGWAGDEGLGFCSLHWAADPSLLAPDGFHPGAALYPLWAQRLADLIAGERARWAPP</sequence>
<accession>A0A7X6DD82</accession>
<protein>
    <submittedName>
        <fullName evidence="2">SGNH/GDSL hydrolase family protein</fullName>
    </submittedName>
</protein>
<dbReference type="Pfam" id="PF13472">
    <property type="entry name" value="Lipase_GDSL_2"/>
    <property type="match status" value="1"/>
</dbReference>
<dbReference type="GO" id="GO:0016788">
    <property type="term" value="F:hydrolase activity, acting on ester bonds"/>
    <property type="evidence" value="ECO:0007669"/>
    <property type="project" value="UniProtKB-ARBA"/>
</dbReference>
<proteinExistence type="predicted"/>
<keyword evidence="3" id="KW-1185">Reference proteome</keyword>
<reference evidence="2 3" key="1">
    <citation type="journal article" date="2020" name="Nature">
        <title>Bacterial chemolithoautotrophy via manganese oxidation.</title>
        <authorList>
            <person name="Yu H."/>
            <person name="Leadbetter J.R."/>
        </authorList>
    </citation>
    <scope>NUCLEOTIDE SEQUENCE [LARGE SCALE GENOMIC DNA]</scope>
    <source>
        <strain evidence="2 3">RBP-1</strain>
    </source>
</reference>
<evidence type="ECO:0000313" key="2">
    <source>
        <dbReference type="EMBL" id="NKE64978.1"/>
    </source>
</evidence>
<dbReference type="RefSeq" id="WP_168106454.1">
    <property type="nucleotide sequence ID" value="NZ_VTOX01000001.1"/>
</dbReference>
<name>A0A7X6DD82_9BURK</name>
<comment type="caution">
    <text evidence="2">The sequence shown here is derived from an EMBL/GenBank/DDBJ whole genome shotgun (WGS) entry which is preliminary data.</text>
</comment>
<dbReference type="InterPro" id="IPR036514">
    <property type="entry name" value="SGNH_hydro_sf"/>
</dbReference>
<dbReference type="Gene3D" id="3.40.50.1110">
    <property type="entry name" value="SGNH hydrolase"/>
    <property type="match status" value="1"/>
</dbReference>
<keyword evidence="2" id="KW-0378">Hydrolase</keyword>
<evidence type="ECO:0000313" key="3">
    <source>
        <dbReference type="Proteomes" id="UP000521868"/>
    </source>
</evidence>
<gene>
    <name evidence="2" type="ORF">RAMLITH_04030</name>
</gene>